<proteinExistence type="inferred from homology"/>
<protein>
    <recommendedName>
        <fullName evidence="4">Vacuolar protein sorting-associated protein 33B</fullName>
    </recommendedName>
</protein>
<dbReference type="InterPro" id="IPR001619">
    <property type="entry name" value="Sec1-like"/>
</dbReference>
<evidence type="ECO:0000313" key="3">
    <source>
        <dbReference type="Proteomes" id="UP000596742"/>
    </source>
</evidence>
<dbReference type="InterPro" id="IPR036045">
    <property type="entry name" value="Sec1-like_sf"/>
</dbReference>
<dbReference type="OrthoDB" id="10262528at2759"/>
<dbReference type="InterPro" id="IPR043154">
    <property type="entry name" value="Sec-1-like_dom1"/>
</dbReference>
<accession>A0A8B6C8Q6</accession>
<dbReference type="EMBL" id="UYJE01001307">
    <property type="protein sequence ID" value="VDI01014.1"/>
    <property type="molecule type" value="Genomic_DNA"/>
</dbReference>
<dbReference type="AlphaFoldDB" id="A0A8B6C8Q6"/>
<evidence type="ECO:0008006" key="4">
    <source>
        <dbReference type="Google" id="ProtNLM"/>
    </source>
</evidence>
<organism evidence="2 3">
    <name type="scientific">Mytilus galloprovincialis</name>
    <name type="common">Mediterranean mussel</name>
    <dbReference type="NCBI Taxonomy" id="29158"/>
    <lineage>
        <taxon>Eukaryota</taxon>
        <taxon>Metazoa</taxon>
        <taxon>Spiralia</taxon>
        <taxon>Lophotrochozoa</taxon>
        <taxon>Mollusca</taxon>
        <taxon>Bivalvia</taxon>
        <taxon>Autobranchia</taxon>
        <taxon>Pteriomorphia</taxon>
        <taxon>Mytilida</taxon>
        <taxon>Mytiloidea</taxon>
        <taxon>Mytilidae</taxon>
        <taxon>Mytilinae</taxon>
        <taxon>Mytilus</taxon>
    </lineage>
</organism>
<comment type="similarity">
    <text evidence="1">Belongs to the STXBP/unc-18/SEC1 family.</text>
</comment>
<dbReference type="Gene3D" id="3.40.50.2060">
    <property type="match status" value="1"/>
</dbReference>
<dbReference type="SUPFAM" id="SSF56815">
    <property type="entry name" value="Sec1/munc18-like (SM) proteins"/>
    <property type="match status" value="1"/>
</dbReference>
<dbReference type="GO" id="GO:0016192">
    <property type="term" value="P:vesicle-mediated transport"/>
    <property type="evidence" value="ECO:0007669"/>
    <property type="project" value="InterPro"/>
</dbReference>
<dbReference type="Gene3D" id="1.25.40.850">
    <property type="match status" value="1"/>
</dbReference>
<dbReference type="Proteomes" id="UP000596742">
    <property type="component" value="Unassembled WGS sequence"/>
</dbReference>
<dbReference type="Gene3D" id="3.40.50.1910">
    <property type="match status" value="2"/>
</dbReference>
<dbReference type="InterPro" id="IPR043155">
    <property type="entry name" value="VPS33_dom3b"/>
</dbReference>
<dbReference type="PANTHER" id="PTHR11679">
    <property type="entry name" value="VESICLE PROTEIN SORTING-ASSOCIATED"/>
    <property type="match status" value="1"/>
</dbReference>
<evidence type="ECO:0000313" key="2">
    <source>
        <dbReference type="EMBL" id="VDI01014.1"/>
    </source>
</evidence>
<dbReference type="InterPro" id="IPR027482">
    <property type="entry name" value="Sec1-like_dom2"/>
</dbReference>
<evidence type="ECO:0000256" key="1">
    <source>
        <dbReference type="ARBA" id="ARBA00009884"/>
    </source>
</evidence>
<gene>
    <name evidence="2" type="ORF">MGAL_10B078772</name>
</gene>
<comment type="caution">
    <text evidence="2">The sequence shown here is derived from an EMBL/GenBank/DDBJ whole genome shotgun (WGS) entry which is preliminary data.</text>
</comment>
<keyword evidence="3" id="KW-1185">Reference proteome</keyword>
<name>A0A8B6C8Q6_MYTGA</name>
<reference evidence="2" key="1">
    <citation type="submission" date="2018-11" db="EMBL/GenBank/DDBJ databases">
        <authorList>
            <person name="Alioto T."/>
            <person name="Alioto T."/>
        </authorList>
    </citation>
    <scope>NUCLEOTIDE SEQUENCE</scope>
</reference>
<dbReference type="Pfam" id="PF00995">
    <property type="entry name" value="Sec1"/>
    <property type="match status" value="1"/>
</dbReference>
<sequence>MAGSTTNFPNVQRIRDMVRNDLASLLDSFKGKKDLVLDTELMKPLDRVAGATMLKQRNLLKQRHVDKIFKLDPTQKSIHGCEQRVYLVRPQMTTMKVIADHVNSDRSSNIKREYRIIMVPRKLHVCEMILEHEGVMGYITIHELQMDLIPLDRDILSLELPQFFRSFYLDSDHTWIQTIAKSLINIQALCGIIPNVYGIGKGSKMVNDLMKNILGEKLSGPDYSKCDIGNLILIDRDIDFVTPLCSQLTYEGLLDDTFGISCGYIEFGKDVTGKDQSTKLLLSSEDQIFDEVRNRHFSNVFEYLSSKAKSLQTEFDQRHGLESVGDTKDFVATKLRGLKAQKAALSHHIGACEVILGKKTKGEFEEYLQTEHSLLEGTALRENMTFIEELINKQSSMIQTLKLLCLLSLTLDGIPARDYKSLKKQYCQSHGFEQMLTFYNLSKLGMITDQELTTIQPATSLGKVTSSMAAMTKHSSFKSLCRRLALIPKTDDINLKSPTDMSYVFSGAYSPLSCKLVEQALTRETFIGMEEITKHLPGGVFAEVNAKQSKGKMPSSLPPSSKVVLVYFLGGCTYSEISALRFLGRLKGYRFLVATTSIITGTSLLEQVVEKPPI</sequence>